<gene>
    <name evidence="2" type="ORF">JOC95_002875</name>
</gene>
<keyword evidence="1" id="KW-0175">Coiled coil</keyword>
<evidence type="ECO:0000313" key="2">
    <source>
        <dbReference type="EMBL" id="MBM7621002.1"/>
    </source>
</evidence>
<name>A0ABS2P2Y8_9BACI</name>
<dbReference type="EMBL" id="JAFBED010000006">
    <property type="protein sequence ID" value="MBM7621002.1"/>
    <property type="molecule type" value="Genomic_DNA"/>
</dbReference>
<organism evidence="2 3">
    <name type="scientific">Sutcliffiella tianshenii</name>
    <dbReference type="NCBI Taxonomy" id="1463404"/>
    <lineage>
        <taxon>Bacteria</taxon>
        <taxon>Bacillati</taxon>
        <taxon>Bacillota</taxon>
        <taxon>Bacilli</taxon>
        <taxon>Bacillales</taxon>
        <taxon>Bacillaceae</taxon>
        <taxon>Sutcliffiella</taxon>
    </lineage>
</organism>
<protein>
    <submittedName>
        <fullName evidence="2">Uncharacterized protein</fullName>
    </submittedName>
</protein>
<comment type="caution">
    <text evidence="2">The sequence shown here is derived from an EMBL/GenBank/DDBJ whole genome shotgun (WGS) entry which is preliminary data.</text>
</comment>
<dbReference type="RefSeq" id="WP_204417462.1">
    <property type="nucleotide sequence ID" value="NZ_JAFBED010000006.1"/>
</dbReference>
<dbReference type="Proteomes" id="UP000737402">
    <property type="component" value="Unassembled WGS sequence"/>
</dbReference>
<evidence type="ECO:0000313" key="3">
    <source>
        <dbReference type="Proteomes" id="UP000737402"/>
    </source>
</evidence>
<feature type="coiled-coil region" evidence="1">
    <location>
        <begin position="77"/>
        <end position="111"/>
    </location>
</feature>
<evidence type="ECO:0000256" key="1">
    <source>
        <dbReference type="SAM" id="Coils"/>
    </source>
</evidence>
<sequence length="312" mass="36140">MLKDINEGLILLKAEIRKKEKWDNQLKHYRIELADLEKDVLNLENTLDMEQKDVERLEGFSVTKFFLTLRGTADERLEEEKKEVAAVQLRLEEARLAKKEVMDLISDLEDKLNLAVNVEKDYEKLFATKEQYLKESNSRTSTFLYESYEKEADVKALQKELNEAIHAGNQVNDALNRAVDSLEKAKGWGTVDMIGGGLLSTALKHGHMDDSSGHVHEAQYLMRKFQKELLDLNKTASMELEVSGLLKFSDYFFDGIIMDMLVQDKITISLENTKRQQYDISRILSDLRVQLGQKNRELDRILSERREFVESM</sequence>
<feature type="coiled-coil region" evidence="1">
    <location>
        <begin position="12"/>
        <end position="53"/>
    </location>
</feature>
<reference evidence="2 3" key="1">
    <citation type="submission" date="2021-01" db="EMBL/GenBank/DDBJ databases">
        <title>Genomic Encyclopedia of Type Strains, Phase IV (KMG-IV): sequencing the most valuable type-strain genomes for metagenomic binning, comparative biology and taxonomic classification.</title>
        <authorList>
            <person name="Goeker M."/>
        </authorList>
    </citation>
    <scope>NUCLEOTIDE SEQUENCE [LARGE SCALE GENOMIC DNA]</scope>
    <source>
        <strain evidence="2 3">DSM 25879</strain>
    </source>
</reference>
<keyword evidence="3" id="KW-1185">Reference proteome</keyword>
<proteinExistence type="predicted"/>
<accession>A0ABS2P2Y8</accession>